<gene>
    <name evidence="2" type="ORF">ERS008529_01086</name>
    <name evidence="3" type="ORF">ERS137968_01201</name>
</gene>
<proteinExistence type="predicted"/>
<dbReference type="AlphaFoldDB" id="A0A0T9P022"/>
<evidence type="ECO:0000313" key="3">
    <source>
        <dbReference type="EMBL" id="CRY65186.1"/>
    </source>
</evidence>
<dbReference type="RefSeq" id="WP_072086242.1">
    <property type="nucleotide sequence ID" value="NZ_CAWMMU010000004.1"/>
</dbReference>
<keyword evidence="1" id="KW-1133">Transmembrane helix</keyword>
<reference evidence="2" key="1">
    <citation type="submission" date="2015-03" db="EMBL/GenBank/DDBJ databases">
        <authorList>
            <person name="Murphy D."/>
        </authorList>
    </citation>
    <scope>NUCLEOTIDE SEQUENCE [LARGE SCALE GENOMIC DNA]</scope>
    <source>
        <strain evidence="2">A125KOH2</strain>
    </source>
</reference>
<dbReference type="GO" id="GO:0016787">
    <property type="term" value="F:hydrolase activity"/>
    <property type="evidence" value="ECO:0007669"/>
    <property type="project" value="UniProtKB-KW"/>
</dbReference>
<keyword evidence="1" id="KW-0812">Transmembrane</keyword>
<dbReference type="EMBL" id="CWJL01000004">
    <property type="protein sequence ID" value="CRY65186.1"/>
    <property type="molecule type" value="Genomic_DNA"/>
</dbReference>
<dbReference type="STRING" id="1288385.ERS137968_01201"/>
<keyword evidence="4" id="KW-1185">Reference proteome</keyword>
<dbReference type="Proteomes" id="UP000044625">
    <property type="component" value="Unassembled WGS sequence"/>
</dbReference>
<feature type="transmembrane region" description="Helical" evidence="1">
    <location>
        <begin position="106"/>
        <end position="126"/>
    </location>
</feature>
<evidence type="ECO:0000313" key="4">
    <source>
        <dbReference type="Proteomes" id="UP000044625"/>
    </source>
</evidence>
<reference evidence="3 4" key="2">
    <citation type="submission" date="2015-03" db="EMBL/GenBank/DDBJ databases">
        <authorList>
            <consortium name="Pathogen Informatics"/>
            <person name="Murphy D."/>
        </authorList>
    </citation>
    <scope>NUCLEOTIDE SEQUENCE [LARGE SCALE GENOMIC DNA]</scope>
    <source>
        <strain evidence="3">Type strain: CIP110230</strain>
        <strain evidence="4">type strain: CIP110230</strain>
    </source>
</reference>
<feature type="transmembrane region" description="Helical" evidence="1">
    <location>
        <begin position="20"/>
        <end position="47"/>
    </location>
</feature>
<evidence type="ECO:0000313" key="2">
    <source>
        <dbReference type="EMBL" id="CNH37889.1"/>
    </source>
</evidence>
<name>A0A0T9P022_9GAMM</name>
<keyword evidence="2" id="KW-0378">Hydrolase</keyword>
<protein>
    <submittedName>
        <fullName evidence="2">Beta-lactamase fold Zn-dependent hydrolase</fullName>
    </submittedName>
</protein>
<organism evidence="2 5">
    <name type="scientific">Yersinia pekkanenii</name>
    <dbReference type="NCBI Taxonomy" id="1288385"/>
    <lineage>
        <taxon>Bacteria</taxon>
        <taxon>Pseudomonadati</taxon>
        <taxon>Pseudomonadota</taxon>
        <taxon>Gammaproteobacteria</taxon>
        <taxon>Enterobacterales</taxon>
        <taxon>Yersiniaceae</taxon>
        <taxon>Yersinia</taxon>
    </lineage>
</organism>
<evidence type="ECO:0000313" key="5">
    <source>
        <dbReference type="Proteomes" id="UP000045840"/>
    </source>
</evidence>
<dbReference type="Proteomes" id="UP000045840">
    <property type="component" value="Unassembled WGS sequence"/>
</dbReference>
<evidence type="ECO:0000256" key="1">
    <source>
        <dbReference type="SAM" id="Phobius"/>
    </source>
</evidence>
<sequence length="127" mass="14399">MLNHSVAGRVLTIHLASWRYLAVLTLPPIMFALWGAGSAVAALLLLLAGVTHYYCWRLWLDEQLFTLLYTHESQTDHFDTALQHLWGGKPISGRSLYSRWQGARKLLHRAIFSALLLWLVMVIASLS</sequence>
<accession>A0A0T9P022</accession>
<reference evidence="5" key="3">
    <citation type="submission" date="2015-03" db="EMBL/GenBank/DDBJ databases">
        <authorList>
            <consortium name="Pathogen Informatics"/>
        </authorList>
    </citation>
    <scope>NUCLEOTIDE SEQUENCE [LARGE SCALE GENOMIC DNA]</scope>
    <source>
        <strain evidence="5">A125KOH2</strain>
    </source>
</reference>
<keyword evidence="1" id="KW-0472">Membrane</keyword>
<dbReference type="EMBL" id="CQAZ01000007">
    <property type="protein sequence ID" value="CNH37889.1"/>
    <property type="molecule type" value="Genomic_DNA"/>
</dbReference>